<reference evidence="3" key="1">
    <citation type="submission" date="2023-08" db="EMBL/GenBank/DDBJ databases">
        <title>Genomic characterization of piscicolin 126 produced by Carnobacterium maltaromaticum CM22 strain isolated from salmon (Salmo salar).</title>
        <authorList>
            <person name="Gonzalez-Gragera E."/>
            <person name="Garcia-Lopez J.D."/>
            <person name="Teso-Perez C."/>
            <person name="Gimenez-Hernandez I."/>
            <person name="Peralta-Sanchez J.M."/>
            <person name="Valdivia E."/>
            <person name="Montalban-Lopez M."/>
            <person name="Martin-Platero A.M."/>
            <person name="Banos A."/>
            <person name="Martinez-Bueno M."/>
        </authorList>
    </citation>
    <scope>NUCLEOTIDE SEQUENCE</scope>
    <source>
        <strain evidence="3">CM22</strain>
    </source>
</reference>
<feature type="chain" id="PRO_5043903283" evidence="1">
    <location>
        <begin position="27"/>
        <end position="221"/>
    </location>
</feature>
<accession>A0AAW9JWK7</accession>
<sequence>MKLSKVTAASLVVLTGLTLSTTAVHAEEVGAFDTHATFELKAGDGGPTDPLEPIDPVEPPMTGPLRIDAVSSFNFGSVKLGEGKGVYEAIKTIDEETQKESVLGLQVTDSRGTGVGWSVGVKISDFDGKIPSNILKGAEVTIPKGSLKTNSADDKKAPITVGVSLTKESTPIFTAEKDTGMGTWANLFEGSNEKVTLTVPEGNYADQYSADITWTLQNAPK</sequence>
<organism evidence="3 4">
    <name type="scientific">Carnobacterium maltaromaticum</name>
    <name type="common">Carnobacterium piscicola</name>
    <dbReference type="NCBI Taxonomy" id="2751"/>
    <lineage>
        <taxon>Bacteria</taxon>
        <taxon>Bacillati</taxon>
        <taxon>Bacillota</taxon>
        <taxon>Bacilli</taxon>
        <taxon>Lactobacillales</taxon>
        <taxon>Carnobacteriaceae</taxon>
        <taxon>Carnobacterium</taxon>
    </lineage>
</organism>
<feature type="domain" description="WxL" evidence="2">
    <location>
        <begin position="31"/>
        <end position="220"/>
    </location>
</feature>
<evidence type="ECO:0000313" key="3">
    <source>
        <dbReference type="EMBL" id="MDZ5759993.1"/>
    </source>
</evidence>
<dbReference type="Pfam" id="PF13731">
    <property type="entry name" value="WxL"/>
    <property type="match status" value="1"/>
</dbReference>
<dbReference type="RefSeq" id="WP_322809533.1">
    <property type="nucleotide sequence ID" value="NZ_JAVBVO010000004.1"/>
</dbReference>
<feature type="signal peptide" evidence="1">
    <location>
        <begin position="1"/>
        <end position="26"/>
    </location>
</feature>
<evidence type="ECO:0000313" key="4">
    <source>
        <dbReference type="Proteomes" id="UP001290462"/>
    </source>
</evidence>
<dbReference type="AlphaFoldDB" id="A0AAW9JWK7"/>
<keyword evidence="1" id="KW-0732">Signal</keyword>
<proteinExistence type="predicted"/>
<comment type="caution">
    <text evidence="3">The sequence shown here is derived from an EMBL/GenBank/DDBJ whole genome shotgun (WGS) entry which is preliminary data.</text>
</comment>
<evidence type="ECO:0000259" key="2">
    <source>
        <dbReference type="Pfam" id="PF13731"/>
    </source>
</evidence>
<dbReference type="InterPro" id="IPR027994">
    <property type="entry name" value="WxL_dom"/>
</dbReference>
<dbReference type="Proteomes" id="UP001290462">
    <property type="component" value="Unassembled WGS sequence"/>
</dbReference>
<protein>
    <submittedName>
        <fullName evidence="3">WxL domain-containing protein</fullName>
    </submittedName>
</protein>
<name>A0AAW9JWK7_CARML</name>
<evidence type="ECO:0000256" key="1">
    <source>
        <dbReference type="SAM" id="SignalP"/>
    </source>
</evidence>
<gene>
    <name evidence="3" type="ORF">RAK27_15120</name>
</gene>
<dbReference type="EMBL" id="JAVBVO010000004">
    <property type="protein sequence ID" value="MDZ5759993.1"/>
    <property type="molecule type" value="Genomic_DNA"/>
</dbReference>